<feature type="compositionally biased region" description="Polar residues" evidence="1">
    <location>
        <begin position="34"/>
        <end position="63"/>
    </location>
</feature>
<name>A0A9P6PYN2_9FUNG</name>
<proteinExistence type="predicted"/>
<dbReference type="Proteomes" id="UP000726737">
    <property type="component" value="Unassembled WGS sequence"/>
</dbReference>
<gene>
    <name evidence="2" type="ORF">BG011_005459</name>
</gene>
<dbReference type="OrthoDB" id="2367972at2759"/>
<sequence>MNKHLQQPASLGTPPTSTHNEEQINRPKKHHTHGPTTQSTFKTNPAEQNQQQNSGVSEATAKNQQHHGTIKKTSGSHPQKIDL</sequence>
<keyword evidence="3" id="KW-1185">Reference proteome</keyword>
<dbReference type="AlphaFoldDB" id="A0A9P6PYN2"/>
<dbReference type="EMBL" id="JAAAJA010000379">
    <property type="protein sequence ID" value="KAG0254865.1"/>
    <property type="molecule type" value="Genomic_DNA"/>
</dbReference>
<evidence type="ECO:0000256" key="1">
    <source>
        <dbReference type="SAM" id="MobiDB-lite"/>
    </source>
</evidence>
<feature type="compositionally biased region" description="Polar residues" evidence="1">
    <location>
        <begin position="1"/>
        <end position="18"/>
    </location>
</feature>
<comment type="caution">
    <text evidence="2">The sequence shown here is derived from an EMBL/GenBank/DDBJ whole genome shotgun (WGS) entry which is preliminary data.</text>
</comment>
<feature type="region of interest" description="Disordered" evidence="1">
    <location>
        <begin position="1"/>
        <end position="83"/>
    </location>
</feature>
<reference evidence="2" key="1">
    <citation type="journal article" date="2020" name="Fungal Divers.">
        <title>Resolving the Mortierellaceae phylogeny through synthesis of multi-gene phylogenetics and phylogenomics.</title>
        <authorList>
            <person name="Vandepol N."/>
            <person name="Liber J."/>
            <person name="Desiro A."/>
            <person name="Na H."/>
            <person name="Kennedy M."/>
            <person name="Barry K."/>
            <person name="Grigoriev I.V."/>
            <person name="Miller A.N."/>
            <person name="O'Donnell K."/>
            <person name="Stajich J.E."/>
            <person name="Bonito G."/>
        </authorList>
    </citation>
    <scope>NUCLEOTIDE SEQUENCE</scope>
    <source>
        <strain evidence="2">KOD948</strain>
    </source>
</reference>
<accession>A0A9P6PYN2</accession>
<evidence type="ECO:0000313" key="2">
    <source>
        <dbReference type="EMBL" id="KAG0254865.1"/>
    </source>
</evidence>
<evidence type="ECO:0000313" key="3">
    <source>
        <dbReference type="Proteomes" id="UP000726737"/>
    </source>
</evidence>
<protein>
    <submittedName>
        <fullName evidence="2">Uncharacterized protein</fullName>
    </submittedName>
</protein>
<organism evidence="2 3">
    <name type="scientific">Mortierella polycephala</name>
    <dbReference type="NCBI Taxonomy" id="41804"/>
    <lineage>
        <taxon>Eukaryota</taxon>
        <taxon>Fungi</taxon>
        <taxon>Fungi incertae sedis</taxon>
        <taxon>Mucoromycota</taxon>
        <taxon>Mortierellomycotina</taxon>
        <taxon>Mortierellomycetes</taxon>
        <taxon>Mortierellales</taxon>
        <taxon>Mortierellaceae</taxon>
        <taxon>Mortierella</taxon>
    </lineage>
</organism>